<feature type="non-terminal residue" evidence="2">
    <location>
        <position position="55"/>
    </location>
</feature>
<evidence type="ECO:0000313" key="1">
    <source>
        <dbReference type="EMBL" id="KGL83612.1"/>
    </source>
</evidence>
<evidence type="ECO:0000313" key="3">
    <source>
        <dbReference type="Proteomes" id="UP000053641"/>
    </source>
</evidence>
<feature type="non-terminal residue" evidence="2">
    <location>
        <position position="1"/>
    </location>
</feature>
<evidence type="ECO:0000313" key="2">
    <source>
        <dbReference type="EMBL" id="KGL83614.1"/>
    </source>
</evidence>
<name>A0A099ZMC8_TINGU</name>
<gene>
    <name evidence="1" type="ORF">N309_02397</name>
    <name evidence="2" type="ORF">N309_02400</name>
</gene>
<protein>
    <submittedName>
        <fullName evidence="2">Uncharacterized protein</fullName>
    </submittedName>
</protein>
<organism evidence="2 3">
    <name type="scientific">Tinamus guttatus</name>
    <name type="common">White-throated tinamou</name>
    <dbReference type="NCBI Taxonomy" id="94827"/>
    <lineage>
        <taxon>Eukaryota</taxon>
        <taxon>Metazoa</taxon>
        <taxon>Chordata</taxon>
        <taxon>Craniata</taxon>
        <taxon>Vertebrata</taxon>
        <taxon>Euteleostomi</taxon>
        <taxon>Archelosauria</taxon>
        <taxon>Archosauria</taxon>
        <taxon>Dinosauria</taxon>
        <taxon>Saurischia</taxon>
        <taxon>Theropoda</taxon>
        <taxon>Coelurosauria</taxon>
        <taxon>Aves</taxon>
        <taxon>Palaeognathae</taxon>
        <taxon>Tinamiformes</taxon>
        <taxon>Tinamidae</taxon>
        <taxon>Tinamus</taxon>
    </lineage>
</organism>
<dbReference type="EMBL" id="KL896620">
    <property type="protein sequence ID" value="KGL83614.1"/>
    <property type="molecule type" value="Genomic_DNA"/>
</dbReference>
<dbReference type="Proteomes" id="UP000053641">
    <property type="component" value="Unassembled WGS sequence"/>
</dbReference>
<keyword evidence="3" id="KW-1185">Reference proteome</keyword>
<proteinExistence type="predicted"/>
<dbReference type="EMBL" id="KL896620">
    <property type="protein sequence ID" value="KGL83612.1"/>
    <property type="molecule type" value="Genomic_DNA"/>
</dbReference>
<accession>A0A099ZMC8</accession>
<reference evidence="2 3" key="1">
    <citation type="submission" date="2014-06" db="EMBL/GenBank/DDBJ databases">
        <title>Genome evolution of avian class.</title>
        <authorList>
            <person name="Zhang G."/>
            <person name="Li C."/>
        </authorList>
    </citation>
    <scope>NUCLEOTIDE SEQUENCE [LARGE SCALE GENOMIC DNA]</scope>
    <source>
        <strain evidence="2">BGI_N309</strain>
    </source>
</reference>
<dbReference type="AlphaFoldDB" id="A0A099ZMC8"/>
<sequence length="55" mass="6618">NGLKLHQRPFRVDIRKKFCRKRAVKHWSRLPKEVVELPFLAVLNKHVDQALRDMV</sequence>